<dbReference type="InterPro" id="IPR015883">
    <property type="entry name" value="Glyco_hydro_20_cat"/>
</dbReference>
<dbReference type="Pfam" id="PF13290">
    <property type="entry name" value="CHB_HEX_C_1"/>
    <property type="match status" value="1"/>
</dbReference>
<proteinExistence type="inferred from homology"/>
<name>A0ABP7PHM8_9SPHI</name>
<feature type="domain" description="F5/8 type C" evidence="7">
    <location>
        <begin position="631"/>
        <end position="721"/>
    </location>
</feature>
<dbReference type="InterPro" id="IPR017853">
    <property type="entry name" value="GH"/>
</dbReference>
<dbReference type="InterPro" id="IPR029018">
    <property type="entry name" value="Hex-like_dom2"/>
</dbReference>
<dbReference type="CDD" id="cd06563">
    <property type="entry name" value="GH20_chitobiase-like"/>
    <property type="match status" value="1"/>
</dbReference>
<dbReference type="EMBL" id="BAABAK010000009">
    <property type="protein sequence ID" value="GAA3965731.1"/>
    <property type="molecule type" value="Genomic_DNA"/>
</dbReference>
<accession>A0ABP7PHM8</accession>
<evidence type="ECO:0000313" key="11">
    <source>
        <dbReference type="Proteomes" id="UP001501081"/>
    </source>
</evidence>
<keyword evidence="11" id="KW-1185">Reference proteome</keyword>
<dbReference type="RefSeq" id="WP_344766503.1">
    <property type="nucleotide sequence ID" value="NZ_BAABAK010000009.1"/>
</dbReference>
<comment type="caution">
    <text evidence="10">The sequence shown here is derived from an EMBL/GenBank/DDBJ whole genome shotgun (WGS) entry which is preliminary data.</text>
</comment>
<dbReference type="InterPro" id="IPR008979">
    <property type="entry name" value="Galactose-bd-like_sf"/>
</dbReference>
<comment type="similarity">
    <text evidence="2">Belongs to the glycosyl hydrolase 20 family.</text>
</comment>
<dbReference type="Pfam" id="PF00754">
    <property type="entry name" value="F5_F8_type_C"/>
    <property type="match status" value="1"/>
</dbReference>
<dbReference type="Gene3D" id="3.30.379.10">
    <property type="entry name" value="Chitobiase/beta-hexosaminidase domain 2-like"/>
    <property type="match status" value="1"/>
</dbReference>
<dbReference type="InterPro" id="IPR000421">
    <property type="entry name" value="FA58C"/>
</dbReference>
<comment type="catalytic activity">
    <reaction evidence="1">
        <text>Hydrolysis of terminal non-reducing N-acetyl-D-hexosamine residues in N-acetyl-beta-D-hexosaminides.</text>
        <dbReference type="EC" id="3.2.1.52"/>
    </reaction>
</comment>
<dbReference type="Pfam" id="PF02838">
    <property type="entry name" value="Glyco_hydro_20b"/>
    <property type="match status" value="1"/>
</dbReference>
<dbReference type="PANTHER" id="PTHR22600">
    <property type="entry name" value="BETA-HEXOSAMINIDASE"/>
    <property type="match status" value="1"/>
</dbReference>
<evidence type="ECO:0000256" key="3">
    <source>
        <dbReference type="ARBA" id="ARBA00012663"/>
    </source>
</evidence>
<sequence>MIIFIGFQLFVTSVFSQDFNNSGIIPKPSKETKRQGSFIITPATKFYIPETQHVSAVFLEQYLKDLGGFKLSKGKKVSSNGINFLIDSTLKIKSEGYLLSVSNKKIDIKAKDKQGLFYGLQSLIQLIKKNGKNLSVQAYEIEDEPRFAYRGMHLDVARHLFSIAAIKKWLNVLAFYKINNFHWHLTDDQGWRIEIKKYPLLQTKSAYRKETLIGHKRSNPHTFDGKRYGGYYTQEEIKEVVQYASELNITTIPEIEMPGHARAVLAAYPNLGCIGGPYETATFWGVFDDVFCAGNEETFRFLEGVLDEVVTLFPSKYIHIGGDECPKTRWHDCPKCQKRIKDEKLKDEHELQSYFIARMEKYLHTKGKKIIGWDEILEGGLAPDATVMSWRGLEGGIAAAKLKHDVIMTPEKFVYLDYYQSLNKSEQTAAGGYLPLRRVYEYEPMPRELSLQEQTYIKGVQANVWTEYMSDVKKAEYMIFPRILALAEMAWSTPERKNYNEFLQRVNSSLRFLKGINYSTSFYEITGKPVGGGIILETDMPDSEIRYTTDGSMPSKSANKYTSAIKITKSVILKASLFKGGNKVGKLYEQAIVRNLATGKSISLKNLGTGNYNVDQQVLANGIKGSPLYNNGEWLGLSGTDFEAVVDLEKIASIKEIGINILNYQWQKMHLPKELIVEVSTDGVNYKQISQQTKFSLEGINPVLLKFNPTGARFVKIKATNIGTIPSGFYGSGTKALLLVDEIIIN</sequence>
<dbReference type="Proteomes" id="UP001501081">
    <property type="component" value="Unassembled WGS sequence"/>
</dbReference>
<dbReference type="Gene3D" id="3.20.20.80">
    <property type="entry name" value="Glycosidases"/>
    <property type="match status" value="1"/>
</dbReference>
<evidence type="ECO:0000256" key="4">
    <source>
        <dbReference type="ARBA" id="ARBA00022801"/>
    </source>
</evidence>
<protein>
    <recommendedName>
        <fullName evidence="3">beta-N-acetylhexosaminidase</fullName>
        <ecNumber evidence="3">3.2.1.52</ecNumber>
    </recommendedName>
</protein>
<evidence type="ECO:0000259" key="7">
    <source>
        <dbReference type="Pfam" id="PF00754"/>
    </source>
</evidence>
<dbReference type="InterPro" id="IPR015882">
    <property type="entry name" value="HEX_bac_N"/>
</dbReference>
<reference evidence="11" key="1">
    <citation type="journal article" date="2019" name="Int. J. Syst. Evol. Microbiol.">
        <title>The Global Catalogue of Microorganisms (GCM) 10K type strain sequencing project: providing services to taxonomists for standard genome sequencing and annotation.</title>
        <authorList>
            <consortium name="The Broad Institute Genomics Platform"/>
            <consortium name="The Broad Institute Genome Sequencing Center for Infectious Disease"/>
            <person name="Wu L."/>
            <person name="Ma J."/>
        </authorList>
    </citation>
    <scope>NUCLEOTIDE SEQUENCE [LARGE SCALE GENOMIC DNA]</scope>
    <source>
        <strain evidence="11">JCM 17338</strain>
    </source>
</reference>
<gene>
    <name evidence="10" type="ORF">GCM10022246_18440</name>
</gene>
<evidence type="ECO:0000259" key="8">
    <source>
        <dbReference type="Pfam" id="PF02838"/>
    </source>
</evidence>
<dbReference type="InterPro" id="IPR025705">
    <property type="entry name" value="Beta_hexosaminidase_sua/sub"/>
</dbReference>
<evidence type="ECO:0000259" key="6">
    <source>
        <dbReference type="Pfam" id="PF00728"/>
    </source>
</evidence>
<dbReference type="Pfam" id="PF00728">
    <property type="entry name" value="Glyco_hydro_20"/>
    <property type="match status" value="1"/>
</dbReference>
<evidence type="ECO:0000256" key="2">
    <source>
        <dbReference type="ARBA" id="ARBA00006285"/>
    </source>
</evidence>
<dbReference type="Gene3D" id="2.60.120.260">
    <property type="entry name" value="Galactose-binding domain-like"/>
    <property type="match status" value="1"/>
</dbReference>
<dbReference type="InterPro" id="IPR059177">
    <property type="entry name" value="GH29D-like_dom"/>
</dbReference>
<evidence type="ECO:0000256" key="1">
    <source>
        <dbReference type="ARBA" id="ARBA00001231"/>
    </source>
</evidence>
<dbReference type="SUPFAM" id="SSF51445">
    <property type="entry name" value="(Trans)glycosidases"/>
    <property type="match status" value="1"/>
</dbReference>
<dbReference type="PANTHER" id="PTHR22600:SF57">
    <property type="entry name" value="BETA-N-ACETYLHEXOSAMINIDASE"/>
    <property type="match status" value="1"/>
</dbReference>
<dbReference type="SUPFAM" id="SSF49785">
    <property type="entry name" value="Galactose-binding domain-like"/>
    <property type="match status" value="1"/>
</dbReference>
<feature type="domain" description="Glycoside hydrolase family 20 catalytic" evidence="6">
    <location>
        <begin position="147"/>
        <end position="493"/>
    </location>
</feature>
<keyword evidence="5" id="KW-0326">Glycosidase</keyword>
<dbReference type="SUPFAM" id="SSF55545">
    <property type="entry name" value="beta-N-acetylhexosaminidase-like domain"/>
    <property type="match status" value="1"/>
</dbReference>
<organism evidence="10 11">
    <name type="scientific">Pedobacter ginsengiterrae</name>
    <dbReference type="NCBI Taxonomy" id="871696"/>
    <lineage>
        <taxon>Bacteria</taxon>
        <taxon>Pseudomonadati</taxon>
        <taxon>Bacteroidota</taxon>
        <taxon>Sphingobacteriia</taxon>
        <taxon>Sphingobacteriales</taxon>
        <taxon>Sphingobacteriaceae</taxon>
        <taxon>Pedobacter</taxon>
    </lineage>
</organism>
<keyword evidence="4" id="KW-0378">Hydrolase</keyword>
<evidence type="ECO:0000256" key="5">
    <source>
        <dbReference type="ARBA" id="ARBA00023295"/>
    </source>
</evidence>
<dbReference type="EC" id="3.2.1.52" evidence="3"/>
<feature type="domain" description="Beta-hexosaminidase bacterial type N-terminal" evidence="8">
    <location>
        <begin position="22"/>
        <end position="143"/>
    </location>
</feature>
<evidence type="ECO:0000259" key="9">
    <source>
        <dbReference type="Pfam" id="PF13290"/>
    </source>
</evidence>
<dbReference type="PRINTS" id="PR00738">
    <property type="entry name" value="GLHYDRLASE20"/>
</dbReference>
<feature type="domain" description="GH29D-like beta-sandwich" evidence="9">
    <location>
        <begin position="534"/>
        <end position="583"/>
    </location>
</feature>
<evidence type="ECO:0000313" key="10">
    <source>
        <dbReference type="EMBL" id="GAA3965731.1"/>
    </source>
</evidence>